<keyword evidence="9" id="KW-1185">Reference proteome</keyword>
<evidence type="ECO:0000256" key="3">
    <source>
        <dbReference type="ARBA" id="ARBA00022679"/>
    </source>
</evidence>
<organism evidence="8 9">
    <name type="scientific">Saponaria officinalis</name>
    <name type="common">Common soapwort</name>
    <name type="synonym">Lychnis saponaria</name>
    <dbReference type="NCBI Taxonomy" id="3572"/>
    <lineage>
        <taxon>Eukaryota</taxon>
        <taxon>Viridiplantae</taxon>
        <taxon>Streptophyta</taxon>
        <taxon>Embryophyta</taxon>
        <taxon>Tracheophyta</taxon>
        <taxon>Spermatophyta</taxon>
        <taxon>Magnoliopsida</taxon>
        <taxon>eudicotyledons</taxon>
        <taxon>Gunneridae</taxon>
        <taxon>Pentapetalae</taxon>
        <taxon>Caryophyllales</taxon>
        <taxon>Caryophyllaceae</taxon>
        <taxon>Caryophylleae</taxon>
        <taxon>Saponaria</taxon>
    </lineage>
</organism>
<dbReference type="AlphaFoldDB" id="A0AAW1M8E1"/>
<comment type="catalytic activity">
    <reaction evidence="7">
        <text>guanosine(26) in tRNA + 2 S-adenosyl-L-methionine = N(2)-dimethylguanosine(26) in tRNA + 2 S-adenosyl-L-homocysteine + 2 H(+)</text>
        <dbReference type="Rhea" id="RHEA:43140"/>
        <dbReference type="Rhea" id="RHEA-COMP:10359"/>
        <dbReference type="Rhea" id="RHEA-COMP:10360"/>
        <dbReference type="ChEBI" id="CHEBI:15378"/>
        <dbReference type="ChEBI" id="CHEBI:57856"/>
        <dbReference type="ChEBI" id="CHEBI:59789"/>
        <dbReference type="ChEBI" id="CHEBI:74269"/>
        <dbReference type="ChEBI" id="CHEBI:74513"/>
        <dbReference type="EC" id="2.1.1.216"/>
    </reaction>
</comment>
<dbReference type="CDD" id="cd02440">
    <property type="entry name" value="AdoMet_MTases"/>
    <property type="match status" value="1"/>
</dbReference>
<dbReference type="InterPro" id="IPR002905">
    <property type="entry name" value="Trm1"/>
</dbReference>
<gene>
    <name evidence="8" type="ORF">RND81_03G131800</name>
</gene>
<sequence length="434" mass="47969">MLTLSSSSPKTLIKPPIFSSISSQFNTIPQLPLSSPPDTVTETERGLRFNVGGSFFRHESSTARDLGVLSAALQNRAHLGLRVLDAMCGCGVRSLRYLAEAGADFVWANDGNEEYRSVLMSNLGQISRVYEGNKRWVVTNFDANRVMNECYLQRDFFDLIDVDSFGSDSSFLRSAFNALKIGGLLYLTSTDGYSAGGHRPNNSLASYGAYIRPMPYANEIGLRMLIGGAVREASVLGYNITPLFSYYSYHGPVFRVMLRVNRGKLSDKRHYGFISYCNKCGNSQAYSFSELGKMRCSCTDAKPSLVVSGPLWTGPLHQGPYLAEMLNLAIEWGWIGDGVGLDLDKLINQMIDESDPKLPFGYIKLDEIAHRAKVNSPPIRSLMAGLQKEGYAVSRSHIASNAIKTNGSMTTCIKLVQDLQNHLHICKEDENSME</sequence>
<accession>A0AAW1M8E1</accession>
<dbReference type="GO" id="GO:0160104">
    <property type="term" value="F:tRNA (guanine(26)-N2)-dimethyltransferase activity"/>
    <property type="evidence" value="ECO:0007669"/>
    <property type="project" value="UniProtKB-UniRule"/>
</dbReference>
<dbReference type="FunFam" id="3.40.50.150:FF:000243">
    <property type="entry name" value="tRNA (guanine(26)-N(2))-dimethyltransferase"/>
    <property type="match status" value="1"/>
</dbReference>
<evidence type="ECO:0000256" key="1">
    <source>
        <dbReference type="ARBA" id="ARBA00022555"/>
    </source>
</evidence>
<dbReference type="InterPro" id="IPR029063">
    <property type="entry name" value="SAM-dependent_MTases_sf"/>
</dbReference>
<comment type="caution">
    <text evidence="8">The sequence shown here is derived from an EMBL/GenBank/DDBJ whole genome shotgun (WGS) entry which is preliminary data.</text>
</comment>
<dbReference type="FunFam" id="3.30.56.70:FF:000001">
    <property type="entry name" value="tRNA (guanine(26)-N(2))-dimethyltransferase"/>
    <property type="match status" value="1"/>
</dbReference>
<dbReference type="EMBL" id="JBDFQZ010000003">
    <property type="protein sequence ID" value="KAK9741832.1"/>
    <property type="molecule type" value="Genomic_DNA"/>
</dbReference>
<evidence type="ECO:0000256" key="2">
    <source>
        <dbReference type="ARBA" id="ARBA00022603"/>
    </source>
</evidence>
<evidence type="ECO:0000313" key="8">
    <source>
        <dbReference type="EMBL" id="KAK9741832.1"/>
    </source>
</evidence>
<name>A0AAW1M8E1_SAPOF</name>
<keyword evidence="3 7" id="KW-0808">Transferase</keyword>
<dbReference type="GO" id="GO:0002940">
    <property type="term" value="P:tRNA N2-guanine methylation"/>
    <property type="evidence" value="ECO:0007669"/>
    <property type="project" value="TreeGrafter"/>
</dbReference>
<proteinExistence type="inferred from homology"/>
<keyword evidence="1 7" id="KW-0820">tRNA-binding</keyword>
<dbReference type="Proteomes" id="UP001443914">
    <property type="component" value="Unassembled WGS sequence"/>
</dbReference>
<comment type="similarity">
    <text evidence="7">Belongs to the class I-like SAM-binding methyltransferase superfamily. Trm1 family.</text>
</comment>
<dbReference type="PROSITE" id="PS51626">
    <property type="entry name" value="SAM_MT_TRM1"/>
    <property type="match status" value="1"/>
</dbReference>
<evidence type="ECO:0000256" key="6">
    <source>
        <dbReference type="ARBA" id="ARBA00022884"/>
    </source>
</evidence>
<dbReference type="SUPFAM" id="SSF53335">
    <property type="entry name" value="S-adenosyl-L-methionine-dependent methyltransferases"/>
    <property type="match status" value="1"/>
</dbReference>
<keyword evidence="6 7" id="KW-0694">RNA-binding</keyword>
<dbReference type="Pfam" id="PF02005">
    <property type="entry name" value="TRM"/>
    <property type="match status" value="1"/>
</dbReference>
<dbReference type="PANTHER" id="PTHR10631:SF9">
    <property type="entry name" value="TRNA (GUANINE(26)-N(2))-DIMETHYLTRANSFERASE"/>
    <property type="match status" value="1"/>
</dbReference>
<keyword evidence="4 7" id="KW-0949">S-adenosyl-L-methionine</keyword>
<evidence type="ECO:0000256" key="5">
    <source>
        <dbReference type="ARBA" id="ARBA00022694"/>
    </source>
</evidence>
<reference evidence="8" key="1">
    <citation type="submission" date="2024-03" db="EMBL/GenBank/DDBJ databases">
        <title>WGS assembly of Saponaria officinalis var. Norfolk2.</title>
        <authorList>
            <person name="Jenkins J."/>
            <person name="Shu S."/>
            <person name="Grimwood J."/>
            <person name="Barry K."/>
            <person name="Goodstein D."/>
            <person name="Schmutz J."/>
            <person name="Leebens-Mack J."/>
            <person name="Osbourn A."/>
        </authorList>
    </citation>
    <scope>NUCLEOTIDE SEQUENCE [LARGE SCALE GENOMIC DNA]</scope>
    <source>
        <strain evidence="8">JIC</strain>
    </source>
</reference>
<dbReference type="Gene3D" id="3.30.56.70">
    <property type="entry name" value="N2,N2-dimethylguanosine tRNA methyltransferase, C-terminal domain"/>
    <property type="match status" value="1"/>
</dbReference>
<dbReference type="GO" id="GO:0005634">
    <property type="term" value="C:nucleus"/>
    <property type="evidence" value="ECO:0007669"/>
    <property type="project" value="TreeGrafter"/>
</dbReference>
<dbReference type="EC" id="2.1.1.216" evidence="7"/>
<evidence type="ECO:0000313" key="9">
    <source>
        <dbReference type="Proteomes" id="UP001443914"/>
    </source>
</evidence>
<evidence type="ECO:0000256" key="7">
    <source>
        <dbReference type="PROSITE-ProRule" id="PRU00958"/>
    </source>
</evidence>
<dbReference type="InterPro" id="IPR042296">
    <property type="entry name" value="tRNA_met_Trm1_C"/>
</dbReference>
<protein>
    <recommendedName>
        <fullName evidence="7">tRNA (guanine(26)-N(2))-dimethyltransferase</fullName>
        <ecNumber evidence="7">2.1.1.216</ecNumber>
    </recommendedName>
</protein>
<keyword evidence="2 7" id="KW-0489">Methyltransferase</keyword>
<evidence type="ECO:0000256" key="4">
    <source>
        <dbReference type="ARBA" id="ARBA00022691"/>
    </source>
</evidence>
<dbReference type="Gene3D" id="3.40.50.150">
    <property type="entry name" value="Vaccinia Virus protein VP39"/>
    <property type="match status" value="1"/>
</dbReference>
<dbReference type="GO" id="GO:0000049">
    <property type="term" value="F:tRNA binding"/>
    <property type="evidence" value="ECO:0007669"/>
    <property type="project" value="UniProtKB-UniRule"/>
</dbReference>
<keyword evidence="5 7" id="KW-0819">tRNA processing</keyword>
<dbReference type="PANTHER" id="PTHR10631">
    <property type="entry name" value="N 2 ,N 2 -DIMETHYLGUANOSINE TRNA METHYLTRANSFERASE"/>
    <property type="match status" value="1"/>
</dbReference>